<feature type="domain" description="DUF6292" evidence="1">
    <location>
        <begin position="18"/>
        <end position="104"/>
    </location>
</feature>
<gene>
    <name evidence="2" type="ORF">BJY16_008849</name>
</gene>
<organism evidence="2 3">
    <name type="scientific">Actinoplanes octamycinicus</name>
    <dbReference type="NCBI Taxonomy" id="135948"/>
    <lineage>
        <taxon>Bacteria</taxon>
        <taxon>Bacillati</taxon>
        <taxon>Actinomycetota</taxon>
        <taxon>Actinomycetes</taxon>
        <taxon>Micromonosporales</taxon>
        <taxon>Micromonosporaceae</taxon>
        <taxon>Actinoplanes</taxon>
    </lineage>
</organism>
<sequence length="140" mass="15474">MVLPQPHRDPFLDALRPYVSLVVEELVRHGFAVSASWLDPFDPRDTTIVLRRGDGLQALVYDEETGWRFGDFVSGKQGVRTVLGAARTLNGGLLPKPAEVVRCLVEGDFTTPVMFRRHTDLDDGYEERLRAAGVAGIPVA</sequence>
<evidence type="ECO:0000313" key="2">
    <source>
        <dbReference type="EMBL" id="MBB4745390.1"/>
    </source>
</evidence>
<dbReference type="Pfam" id="PF19809">
    <property type="entry name" value="DUF6292"/>
    <property type="match status" value="1"/>
</dbReference>
<dbReference type="InterPro" id="IPR046259">
    <property type="entry name" value="DUF6292"/>
</dbReference>
<name>A0A7W7H7D9_9ACTN</name>
<dbReference type="RefSeq" id="WP_185045649.1">
    <property type="nucleotide sequence ID" value="NZ_BAABFG010000005.1"/>
</dbReference>
<evidence type="ECO:0000259" key="1">
    <source>
        <dbReference type="Pfam" id="PF19809"/>
    </source>
</evidence>
<accession>A0A7W7H7D9</accession>
<proteinExistence type="predicted"/>
<protein>
    <recommendedName>
        <fullName evidence="1">DUF6292 domain-containing protein</fullName>
    </recommendedName>
</protein>
<reference evidence="2 3" key="1">
    <citation type="submission" date="2020-08" db="EMBL/GenBank/DDBJ databases">
        <title>Sequencing the genomes of 1000 actinobacteria strains.</title>
        <authorList>
            <person name="Klenk H.-P."/>
        </authorList>
    </citation>
    <scope>NUCLEOTIDE SEQUENCE [LARGE SCALE GENOMIC DNA]</scope>
    <source>
        <strain evidence="2 3">DSM 45809</strain>
    </source>
</reference>
<dbReference type="Proteomes" id="UP000546162">
    <property type="component" value="Unassembled WGS sequence"/>
</dbReference>
<evidence type="ECO:0000313" key="3">
    <source>
        <dbReference type="Proteomes" id="UP000546162"/>
    </source>
</evidence>
<keyword evidence="3" id="KW-1185">Reference proteome</keyword>
<comment type="caution">
    <text evidence="2">The sequence shown here is derived from an EMBL/GenBank/DDBJ whole genome shotgun (WGS) entry which is preliminary data.</text>
</comment>
<dbReference type="AlphaFoldDB" id="A0A7W7H7D9"/>
<dbReference type="EMBL" id="JACHNB010000001">
    <property type="protein sequence ID" value="MBB4745390.1"/>
    <property type="molecule type" value="Genomic_DNA"/>
</dbReference>